<keyword evidence="1 5" id="KW-0808">Transferase</keyword>
<dbReference type="KEGG" id="mprt:ET475_07845"/>
<dbReference type="PROSITE" id="PS51186">
    <property type="entry name" value="GNAT"/>
    <property type="match status" value="1"/>
</dbReference>
<dbReference type="InterPro" id="IPR016181">
    <property type="entry name" value="Acyl_CoA_acyltransferase"/>
</dbReference>
<reference evidence="5 6" key="1">
    <citation type="submission" date="2019-01" db="EMBL/GenBank/DDBJ databases">
        <title>Genome sequencing of strain DFW100M-13.</title>
        <authorList>
            <person name="Heo J."/>
            <person name="Kim S.-J."/>
            <person name="Kim J.-S."/>
            <person name="Hong S.-B."/>
            <person name="Kwon S.-W."/>
        </authorList>
    </citation>
    <scope>NUCLEOTIDE SEQUENCE [LARGE SCALE GENOMIC DNA]</scope>
    <source>
        <strain evidence="5 6">DFW100M-13</strain>
    </source>
</reference>
<gene>
    <name evidence="5" type="ORF">ET475_07845</name>
</gene>
<dbReference type="PANTHER" id="PTHR43792:SF8">
    <property type="entry name" value="[RIBOSOMAL PROTEIN US5]-ALANINE N-ACETYLTRANSFERASE"/>
    <property type="match status" value="1"/>
</dbReference>
<dbReference type="InterPro" id="IPR051531">
    <property type="entry name" value="N-acetyltransferase"/>
</dbReference>
<feature type="domain" description="N-acetyltransferase" evidence="4">
    <location>
        <begin position="39"/>
        <end position="198"/>
    </location>
</feature>
<dbReference type="EMBL" id="CP035494">
    <property type="protein sequence ID" value="QAY59914.1"/>
    <property type="molecule type" value="Genomic_DNA"/>
</dbReference>
<dbReference type="InterPro" id="IPR000182">
    <property type="entry name" value="GNAT_dom"/>
</dbReference>
<name>A0A4P6ECV8_9MICO</name>
<dbReference type="SUPFAM" id="SSF55729">
    <property type="entry name" value="Acyl-CoA N-acyltransferases (Nat)"/>
    <property type="match status" value="1"/>
</dbReference>
<dbReference type="GO" id="GO:0005737">
    <property type="term" value="C:cytoplasm"/>
    <property type="evidence" value="ECO:0007669"/>
    <property type="project" value="TreeGrafter"/>
</dbReference>
<evidence type="ECO:0000313" key="6">
    <source>
        <dbReference type="Proteomes" id="UP000293995"/>
    </source>
</evidence>
<dbReference type="PANTHER" id="PTHR43792">
    <property type="entry name" value="GNAT FAMILY, PUTATIVE (AFU_ORTHOLOGUE AFUA_3G00765)-RELATED-RELATED"/>
    <property type="match status" value="1"/>
</dbReference>
<keyword evidence="2" id="KW-0012">Acyltransferase</keyword>
<evidence type="ECO:0000256" key="2">
    <source>
        <dbReference type="ARBA" id="ARBA00023315"/>
    </source>
</evidence>
<comment type="similarity">
    <text evidence="3">Belongs to the acetyltransferase family. RimJ subfamily.</text>
</comment>
<evidence type="ECO:0000259" key="4">
    <source>
        <dbReference type="PROSITE" id="PS51186"/>
    </source>
</evidence>
<sequence length="204" mass="22213">MDATTRCARGAWAGCGIHTPAFASEADVGGREEDRAMKVTLEPWAEADLPLLERANTPEMTRYVGGPEPAEKLIERNQRYLRLSASGEAEMFRVEVDGEPAGGIGFWQVDEGGRPAYETGWNTLPEFQGRGVARAALRMLIPRVVARGDRDLLVAYPGQDNAASNALCRGAGFVHTDSGSEPWRGGVLHYNVWTLTLTQQALGR</sequence>
<evidence type="ECO:0000256" key="1">
    <source>
        <dbReference type="ARBA" id="ARBA00022679"/>
    </source>
</evidence>
<dbReference type="OrthoDB" id="9809583at2"/>
<protein>
    <submittedName>
        <fullName evidence="5">N-acetyltransferase</fullName>
    </submittedName>
</protein>
<proteinExistence type="inferred from homology"/>
<dbReference type="GO" id="GO:0008999">
    <property type="term" value="F:protein-N-terminal-alanine acetyltransferase activity"/>
    <property type="evidence" value="ECO:0007669"/>
    <property type="project" value="TreeGrafter"/>
</dbReference>
<keyword evidence="6" id="KW-1185">Reference proteome</keyword>
<evidence type="ECO:0000313" key="5">
    <source>
        <dbReference type="EMBL" id="QAY59914.1"/>
    </source>
</evidence>
<accession>A0A4P6ECV8</accession>
<dbReference type="AlphaFoldDB" id="A0A4P6ECV8"/>
<dbReference type="Pfam" id="PF13302">
    <property type="entry name" value="Acetyltransf_3"/>
    <property type="match status" value="1"/>
</dbReference>
<dbReference type="CDD" id="cd04301">
    <property type="entry name" value="NAT_SF"/>
    <property type="match status" value="1"/>
</dbReference>
<dbReference type="Gene3D" id="3.40.630.30">
    <property type="match status" value="1"/>
</dbReference>
<dbReference type="Proteomes" id="UP000293995">
    <property type="component" value="Chromosome"/>
</dbReference>
<evidence type="ECO:0000256" key="3">
    <source>
        <dbReference type="ARBA" id="ARBA00038502"/>
    </source>
</evidence>
<organism evidence="5 6">
    <name type="scientific">Microbacterium protaetiae</name>
    <dbReference type="NCBI Taxonomy" id="2509458"/>
    <lineage>
        <taxon>Bacteria</taxon>
        <taxon>Bacillati</taxon>
        <taxon>Actinomycetota</taxon>
        <taxon>Actinomycetes</taxon>
        <taxon>Micrococcales</taxon>
        <taxon>Microbacteriaceae</taxon>
        <taxon>Microbacterium</taxon>
    </lineage>
</organism>